<keyword evidence="1" id="KW-0175">Coiled coil</keyword>
<comment type="caution">
    <text evidence="3">The sequence shown here is derived from an EMBL/GenBank/DDBJ whole genome shotgun (WGS) entry which is preliminary data.</text>
</comment>
<dbReference type="AlphaFoldDB" id="A0A8K0RAU0"/>
<name>A0A8K0RAU0_9PLEO</name>
<feature type="coiled-coil region" evidence="1">
    <location>
        <begin position="46"/>
        <end position="90"/>
    </location>
</feature>
<feature type="region of interest" description="Disordered" evidence="2">
    <location>
        <begin position="1"/>
        <end position="21"/>
    </location>
</feature>
<reference evidence="3" key="1">
    <citation type="journal article" date="2021" name="Nat. Commun.">
        <title>Genetic determinants of endophytism in the Arabidopsis root mycobiome.</title>
        <authorList>
            <person name="Mesny F."/>
            <person name="Miyauchi S."/>
            <person name="Thiergart T."/>
            <person name="Pickel B."/>
            <person name="Atanasova L."/>
            <person name="Karlsson M."/>
            <person name="Huettel B."/>
            <person name="Barry K.W."/>
            <person name="Haridas S."/>
            <person name="Chen C."/>
            <person name="Bauer D."/>
            <person name="Andreopoulos W."/>
            <person name="Pangilinan J."/>
            <person name="LaButti K."/>
            <person name="Riley R."/>
            <person name="Lipzen A."/>
            <person name="Clum A."/>
            <person name="Drula E."/>
            <person name="Henrissat B."/>
            <person name="Kohler A."/>
            <person name="Grigoriev I.V."/>
            <person name="Martin F.M."/>
            <person name="Hacquard S."/>
        </authorList>
    </citation>
    <scope>NUCLEOTIDE SEQUENCE</scope>
    <source>
        <strain evidence="3">MPI-SDFR-AT-0120</strain>
    </source>
</reference>
<protein>
    <submittedName>
        <fullName evidence="3">Uncharacterized protein</fullName>
    </submittedName>
</protein>
<evidence type="ECO:0000256" key="1">
    <source>
        <dbReference type="SAM" id="Coils"/>
    </source>
</evidence>
<evidence type="ECO:0000313" key="3">
    <source>
        <dbReference type="EMBL" id="KAH7088966.1"/>
    </source>
</evidence>
<proteinExistence type="predicted"/>
<accession>A0A8K0RAU0</accession>
<dbReference type="OrthoDB" id="3755687at2759"/>
<dbReference type="EMBL" id="JAGMVJ010000007">
    <property type="protein sequence ID" value="KAH7088966.1"/>
    <property type="molecule type" value="Genomic_DNA"/>
</dbReference>
<evidence type="ECO:0000256" key="2">
    <source>
        <dbReference type="SAM" id="MobiDB-lite"/>
    </source>
</evidence>
<organism evidence="3 4">
    <name type="scientific">Paraphoma chrysanthemicola</name>
    <dbReference type="NCBI Taxonomy" id="798071"/>
    <lineage>
        <taxon>Eukaryota</taxon>
        <taxon>Fungi</taxon>
        <taxon>Dikarya</taxon>
        <taxon>Ascomycota</taxon>
        <taxon>Pezizomycotina</taxon>
        <taxon>Dothideomycetes</taxon>
        <taxon>Pleosporomycetidae</taxon>
        <taxon>Pleosporales</taxon>
        <taxon>Pleosporineae</taxon>
        <taxon>Phaeosphaeriaceae</taxon>
        <taxon>Paraphoma</taxon>
    </lineage>
</organism>
<dbReference type="Proteomes" id="UP000813461">
    <property type="component" value="Unassembled WGS sequence"/>
</dbReference>
<sequence length="212" mass="24105">MAVEISSPQKRKSSPNSKLPSASILKTTIQVPMGYATQMKYLLDQQSKQHDRIAELEEENDELRSLKDTQKSLLDRIDALEQRDRNLNARRRECVGQLLNLRTMNQEASNAFDLRAQDIQPDDLEGVLMAYATSITSVLNHHQRVFGQMRANSQLPTYNMAPPTIMPVPVAPMPHIQQAATTLPHLPYPPLYTPQGWCRAHNMPYRCRICGQ</sequence>
<evidence type="ECO:0000313" key="4">
    <source>
        <dbReference type="Proteomes" id="UP000813461"/>
    </source>
</evidence>
<keyword evidence="4" id="KW-1185">Reference proteome</keyword>
<gene>
    <name evidence="3" type="ORF">FB567DRAFT_321786</name>
</gene>